<evidence type="ECO:0000313" key="1">
    <source>
        <dbReference type="EMBL" id="MQL80977.1"/>
    </source>
</evidence>
<accession>A0A843UFJ4</accession>
<gene>
    <name evidence="1" type="ORF">Taro_013430</name>
</gene>
<evidence type="ECO:0000313" key="2">
    <source>
        <dbReference type="Proteomes" id="UP000652761"/>
    </source>
</evidence>
<dbReference type="EMBL" id="NMUH01000538">
    <property type="protein sequence ID" value="MQL80977.1"/>
    <property type="molecule type" value="Genomic_DNA"/>
</dbReference>
<comment type="caution">
    <text evidence="1">The sequence shown here is derived from an EMBL/GenBank/DDBJ whole genome shotgun (WGS) entry which is preliminary data.</text>
</comment>
<reference evidence="1" key="1">
    <citation type="submission" date="2017-07" db="EMBL/GenBank/DDBJ databases">
        <title>Taro Niue Genome Assembly and Annotation.</title>
        <authorList>
            <person name="Atibalentja N."/>
            <person name="Keating K."/>
            <person name="Fields C.J."/>
        </authorList>
    </citation>
    <scope>NUCLEOTIDE SEQUENCE</scope>
    <source>
        <strain evidence="1">Niue_2</strain>
        <tissue evidence="1">Leaf</tissue>
    </source>
</reference>
<protein>
    <submittedName>
        <fullName evidence="1">Uncharacterized protein</fullName>
    </submittedName>
</protein>
<organism evidence="1 2">
    <name type="scientific">Colocasia esculenta</name>
    <name type="common">Wild taro</name>
    <name type="synonym">Arum esculentum</name>
    <dbReference type="NCBI Taxonomy" id="4460"/>
    <lineage>
        <taxon>Eukaryota</taxon>
        <taxon>Viridiplantae</taxon>
        <taxon>Streptophyta</taxon>
        <taxon>Embryophyta</taxon>
        <taxon>Tracheophyta</taxon>
        <taxon>Spermatophyta</taxon>
        <taxon>Magnoliopsida</taxon>
        <taxon>Liliopsida</taxon>
        <taxon>Araceae</taxon>
        <taxon>Aroideae</taxon>
        <taxon>Colocasieae</taxon>
        <taxon>Colocasia</taxon>
    </lineage>
</organism>
<dbReference type="AlphaFoldDB" id="A0A843UFJ4"/>
<feature type="non-terminal residue" evidence="1">
    <location>
        <position position="1"/>
    </location>
</feature>
<sequence>WLMGARGKTLVREAELDRAENSGSGGNFCEEASKGSTRIEVCWGWFSCWRLKKSTSWDDDVDLFREELVSEPDLLWLQGGGVSGEWLCRHLSRRLEMPRYHHWLSLDLRTRTVRRKLAFCRPRCRLEQRRLSQVGASRVALVKPHRESYPTDRLCVSGNEDLCGRPCSSPLVCVEVDKRVVAGLWYYSYGVVYFPCYCVSDDAVMLRWLTGARGKTLVREAELDRAENSGSGSNFRKEASKGSARIEVWQDFLHALELGLVQLLETEEVNVKG</sequence>
<name>A0A843UFJ4_COLES</name>
<keyword evidence="2" id="KW-1185">Reference proteome</keyword>
<proteinExistence type="predicted"/>
<dbReference type="Proteomes" id="UP000652761">
    <property type="component" value="Unassembled WGS sequence"/>
</dbReference>